<evidence type="ECO:0000256" key="1">
    <source>
        <dbReference type="SAM" id="Phobius"/>
    </source>
</evidence>
<evidence type="ECO:0000313" key="2">
    <source>
        <dbReference type="EMBL" id="PNH10850.1"/>
    </source>
</evidence>
<dbReference type="Gene3D" id="1.20.120.1630">
    <property type="match status" value="1"/>
</dbReference>
<keyword evidence="1" id="KW-1133">Transmembrane helix</keyword>
<dbReference type="InterPro" id="IPR010721">
    <property type="entry name" value="UstE-like"/>
</dbReference>
<comment type="caution">
    <text evidence="2">The sequence shown here is derived from an EMBL/GenBank/DDBJ whole genome shotgun (WGS) entry which is preliminary data.</text>
</comment>
<dbReference type="Proteomes" id="UP000236333">
    <property type="component" value="Unassembled WGS sequence"/>
</dbReference>
<dbReference type="EMBL" id="PGGS01000045">
    <property type="protein sequence ID" value="PNH10850.1"/>
    <property type="molecule type" value="Genomic_DNA"/>
</dbReference>
<proteinExistence type="predicted"/>
<evidence type="ECO:0000313" key="3">
    <source>
        <dbReference type="Proteomes" id="UP000236333"/>
    </source>
</evidence>
<feature type="transmembrane region" description="Helical" evidence="1">
    <location>
        <begin position="183"/>
        <end position="203"/>
    </location>
</feature>
<feature type="transmembrane region" description="Helical" evidence="1">
    <location>
        <begin position="89"/>
        <end position="107"/>
    </location>
</feature>
<dbReference type="PANTHER" id="PTHR32251">
    <property type="entry name" value="3-OXO-5-ALPHA-STEROID 4-DEHYDROGENASE"/>
    <property type="match status" value="1"/>
</dbReference>
<feature type="transmembrane region" description="Helical" evidence="1">
    <location>
        <begin position="49"/>
        <end position="69"/>
    </location>
</feature>
<feature type="transmembrane region" description="Helical" evidence="1">
    <location>
        <begin position="209"/>
        <end position="234"/>
    </location>
</feature>
<gene>
    <name evidence="2" type="ORF">TSOC_002329</name>
</gene>
<name>A0A2J8AE96_9CHLO</name>
<keyword evidence="1" id="KW-0812">Transmembrane</keyword>
<accession>A0A2J8AE96</accession>
<dbReference type="PANTHER" id="PTHR32251:SF17">
    <property type="entry name" value="STEROID 5-ALPHA REDUCTASE C-TERMINAL DOMAIN-CONTAINING PROTEIN"/>
    <property type="match status" value="1"/>
</dbReference>
<dbReference type="OrthoDB" id="67965at2759"/>
<protein>
    <submittedName>
        <fullName evidence="2">Uncharacterized protein</fullName>
    </submittedName>
</protein>
<dbReference type="Pfam" id="PF06966">
    <property type="entry name" value="DUF1295"/>
    <property type="match status" value="1"/>
</dbReference>
<reference evidence="2 3" key="1">
    <citation type="journal article" date="2017" name="Mol. Biol. Evol.">
        <title>The 4-celled Tetrabaena socialis nuclear genome reveals the essential components for genetic control of cell number at the origin of multicellularity in the volvocine lineage.</title>
        <authorList>
            <person name="Featherston J."/>
            <person name="Arakaki Y."/>
            <person name="Hanschen E.R."/>
            <person name="Ferris P.J."/>
            <person name="Michod R.E."/>
            <person name="Olson B.J.S.C."/>
            <person name="Nozaki H."/>
            <person name="Durand P.M."/>
        </authorList>
    </citation>
    <scope>NUCLEOTIDE SEQUENCE [LARGE SCALE GENOMIC DNA]</scope>
    <source>
        <strain evidence="2 3">NIES-571</strain>
    </source>
</reference>
<feature type="transmembrane region" description="Helical" evidence="1">
    <location>
        <begin position="143"/>
        <end position="162"/>
    </location>
</feature>
<feature type="transmembrane region" description="Helical" evidence="1">
    <location>
        <begin position="270"/>
        <end position="287"/>
    </location>
</feature>
<dbReference type="AlphaFoldDB" id="A0A2J8AE96"/>
<dbReference type="PROSITE" id="PS50244">
    <property type="entry name" value="S5A_REDUCTASE"/>
    <property type="match status" value="1"/>
</dbReference>
<dbReference type="GO" id="GO:0016020">
    <property type="term" value="C:membrane"/>
    <property type="evidence" value="ECO:0007669"/>
    <property type="project" value="TreeGrafter"/>
</dbReference>
<feature type="transmembrane region" description="Helical" evidence="1">
    <location>
        <begin position="114"/>
        <end position="137"/>
    </location>
</feature>
<keyword evidence="1" id="KW-0472">Membrane</keyword>
<sequence>MRAILELHTAALSLTRRFSKAPSVTGLSLLASHSRSALLKGHHRRLLRGPLLGGALGGAAMLPSGGSVIAQGLHGLTPGQLFDVREMGLLGWLLVDLAINWVGWAAAAALKTEVFYDLLGSVSFLVLTAGSLATGGAFGVRKFVVSGMVGLWTLRLGSYLVTRIAKTGKDARFDEVKEKPGVFFVYWTMQAVWVFVSLLPVLLANGARAPVAMTALDAIGIAVFALGLGLEAVADQQKAAFKARPENKGRFIDEGLWSLSRHPNYCGEMMLWWGVFLTCVPAFTSGWHYVSVLSPVTVFLLLRYVSGVPLLEKMAEQRWGAEPEFQAYRARTNLLLPLPRFKDSHTS</sequence>
<organism evidence="2 3">
    <name type="scientific">Tetrabaena socialis</name>
    <dbReference type="NCBI Taxonomy" id="47790"/>
    <lineage>
        <taxon>Eukaryota</taxon>
        <taxon>Viridiplantae</taxon>
        <taxon>Chlorophyta</taxon>
        <taxon>core chlorophytes</taxon>
        <taxon>Chlorophyceae</taxon>
        <taxon>CS clade</taxon>
        <taxon>Chlamydomonadales</taxon>
        <taxon>Tetrabaenaceae</taxon>
        <taxon>Tetrabaena</taxon>
    </lineage>
</organism>
<keyword evidence="3" id="KW-1185">Reference proteome</keyword>